<gene>
    <name evidence="2" type="ORF">Moror_14485</name>
</gene>
<reference evidence="2 3" key="1">
    <citation type="journal article" date="2014" name="BMC Genomics">
        <title>Genome and secretome analysis of the hemibiotrophic fungal pathogen, Moniliophthora roreri, which causes frosty pod rot disease of cacao: mechanisms of the biotrophic and necrotrophic phases.</title>
        <authorList>
            <person name="Meinhardt L.W."/>
            <person name="Costa G.G.L."/>
            <person name="Thomazella D.P.T."/>
            <person name="Teixeira P.J.P.L."/>
            <person name="Carazzolle M.F."/>
            <person name="Schuster S.C."/>
            <person name="Carlson J.E."/>
            <person name="Guiltinan M.J."/>
            <person name="Mieczkowski P."/>
            <person name="Farmer A."/>
            <person name="Ramaraj T."/>
            <person name="Crozier J."/>
            <person name="Davis R.E."/>
            <person name="Shao J."/>
            <person name="Melnick R.L."/>
            <person name="Pereira G.A.G."/>
            <person name="Bailey B.A."/>
        </authorList>
    </citation>
    <scope>NUCLEOTIDE SEQUENCE [LARGE SCALE GENOMIC DNA]</scope>
    <source>
        <strain evidence="2 3">MCA 2997</strain>
    </source>
</reference>
<proteinExistence type="predicted"/>
<accession>V2WKQ9</accession>
<dbReference type="AlphaFoldDB" id="V2WKQ9"/>
<dbReference type="HOGENOM" id="CLU_2360217_0_0_1"/>
<name>V2WKQ9_MONRO</name>
<evidence type="ECO:0008006" key="4">
    <source>
        <dbReference type="Google" id="ProtNLM"/>
    </source>
</evidence>
<comment type="caution">
    <text evidence="2">The sequence shown here is derived from an EMBL/GenBank/DDBJ whole genome shotgun (WGS) entry which is preliminary data.</text>
</comment>
<feature type="chain" id="PRO_5004712985" description="Secreted protein" evidence="1">
    <location>
        <begin position="27"/>
        <end position="96"/>
    </location>
</feature>
<dbReference type="EMBL" id="AWSO01002055">
    <property type="protein sequence ID" value="ESK82152.1"/>
    <property type="molecule type" value="Genomic_DNA"/>
</dbReference>
<sequence length="96" mass="10192">MINLSKSAFIAPVVFFAIATLAATQADVPLEVTHVPATSTCARSATPFQTLLPPQTDLAPSFQVHKSCGDLLSPLLSRGTSMTLTIPASLYFFSHN</sequence>
<protein>
    <recommendedName>
        <fullName evidence="4">Secreted protein</fullName>
    </recommendedName>
</protein>
<organism evidence="2 3">
    <name type="scientific">Moniliophthora roreri (strain MCA 2997)</name>
    <name type="common">Cocoa frosty pod rot fungus</name>
    <name type="synonym">Crinipellis roreri</name>
    <dbReference type="NCBI Taxonomy" id="1381753"/>
    <lineage>
        <taxon>Eukaryota</taxon>
        <taxon>Fungi</taxon>
        <taxon>Dikarya</taxon>
        <taxon>Basidiomycota</taxon>
        <taxon>Agaricomycotina</taxon>
        <taxon>Agaricomycetes</taxon>
        <taxon>Agaricomycetidae</taxon>
        <taxon>Agaricales</taxon>
        <taxon>Marasmiineae</taxon>
        <taxon>Marasmiaceae</taxon>
        <taxon>Moniliophthora</taxon>
    </lineage>
</organism>
<evidence type="ECO:0000313" key="2">
    <source>
        <dbReference type="EMBL" id="ESK82152.1"/>
    </source>
</evidence>
<evidence type="ECO:0000313" key="3">
    <source>
        <dbReference type="Proteomes" id="UP000017559"/>
    </source>
</evidence>
<feature type="signal peptide" evidence="1">
    <location>
        <begin position="1"/>
        <end position="26"/>
    </location>
</feature>
<evidence type="ECO:0000256" key="1">
    <source>
        <dbReference type="SAM" id="SignalP"/>
    </source>
</evidence>
<keyword evidence="3" id="KW-1185">Reference proteome</keyword>
<dbReference type="KEGG" id="mrr:Moror_14485"/>
<dbReference type="Proteomes" id="UP000017559">
    <property type="component" value="Unassembled WGS sequence"/>
</dbReference>
<keyword evidence="1" id="KW-0732">Signal</keyword>